<evidence type="ECO:0000256" key="1">
    <source>
        <dbReference type="SAM" id="SignalP"/>
    </source>
</evidence>
<dbReference type="Proteomes" id="UP001597440">
    <property type="component" value="Unassembled WGS sequence"/>
</dbReference>
<accession>A0ABW5KX42</accession>
<dbReference type="RefSeq" id="WP_210356484.1">
    <property type="nucleotide sequence ID" value="NZ_JAEQMU010000010.1"/>
</dbReference>
<evidence type="ECO:0000313" key="2">
    <source>
        <dbReference type="EMBL" id="MFD2553043.1"/>
    </source>
</evidence>
<reference evidence="3" key="1">
    <citation type="journal article" date="2019" name="Int. J. Syst. Evol. Microbiol.">
        <title>The Global Catalogue of Microorganisms (GCM) 10K type strain sequencing project: providing services to taxonomists for standard genome sequencing and annotation.</title>
        <authorList>
            <consortium name="The Broad Institute Genomics Platform"/>
            <consortium name="The Broad Institute Genome Sequencing Center for Infectious Disease"/>
            <person name="Wu L."/>
            <person name="Ma J."/>
        </authorList>
    </citation>
    <scope>NUCLEOTIDE SEQUENCE [LARGE SCALE GENOMIC DNA]</scope>
    <source>
        <strain evidence="3">KCTC 52298</strain>
    </source>
</reference>
<gene>
    <name evidence="2" type="ORF">ACFSQW_01480</name>
</gene>
<feature type="signal peptide" evidence="1">
    <location>
        <begin position="1"/>
        <end position="18"/>
    </location>
</feature>
<dbReference type="EMBL" id="JBHULD010000002">
    <property type="protein sequence ID" value="MFD2553043.1"/>
    <property type="molecule type" value="Genomic_DNA"/>
</dbReference>
<keyword evidence="1" id="KW-0732">Signal</keyword>
<feature type="chain" id="PRO_5045733509" description="Outer membrane protein beta-barrel domain-containing protein" evidence="1">
    <location>
        <begin position="19"/>
        <end position="193"/>
    </location>
</feature>
<organism evidence="2 3">
    <name type="scientific">Sphingobacterium tabacisoli</name>
    <dbReference type="NCBI Taxonomy" id="2044855"/>
    <lineage>
        <taxon>Bacteria</taxon>
        <taxon>Pseudomonadati</taxon>
        <taxon>Bacteroidota</taxon>
        <taxon>Sphingobacteriia</taxon>
        <taxon>Sphingobacteriales</taxon>
        <taxon>Sphingobacteriaceae</taxon>
        <taxon>Sphingobacterium</taxon>
    </lineage>
</organism>
<evidence type="ECO:0008006" key="4">
    <source>
        <dbReference type="Google" id="ProtNLM"/>
    </source>
</evidence>
<evidence type="ECO:0000313" key="3">
    <source>
        <dbReference type="Proteomes" id="UP001597440"/>
    </source>
</evidence>
<proteinExistence type="predicted"/>
<sequence length="193" mass="22410">MRWIIFFLLSLLSSPLSAQTTDSTTSKFYKFMPNSAVLQFAGNIGMFSTGIRYVTPNKHWKGSLHYGFVPVRYAADKAIHSITIKGQYSTIHRQYSPTTQVEWLNIGLWHNYSFGRNYFSSLPRHYDDGYYYFPTAVNIGLTLGSELRYQRWGVYYELGTTDKRVINFAKSPKAVSFREIWNFGIGLVYHLKH</sequence>
<comment type="caution">
    <text evidence="2">The sequence shown here is derived from an EMBL/GenBank/DDBJ whole genome shotgun (WGS) entry which is preliminary data.</text>
</comment>
<name>A0ABW5KX42_9SPHI</name>
<keyword evidence="3" id="KW-1185">Reference proteome</keyword>
<protein>
    <recommendedName>
        <fullName evidence="4">Outer membrane protein beta-barrel domain-containing protein</fullName>
    </recommendedName>
</protein>